<organism evidence="1 2">
    <name type="scientific">Hibiscus sabdariffa</name>
    <name type="common">roselle</name>
    <dbReference type="NCBI Taxonomy" id="183260"/>
    <lineage>
        <taxon>Eukaryota</taxon>
        <taxon>Viridiplantae</taxon>
        <taxon>Streptophyta</taxon>
        <taxon>Embryophyta</taxon>
        <taxon>Tracheophyta</taxon>
        <taxon>Spermatophyta</taxon>
        <taxon>Magnoliopsida</taxon>
        <taxon>eudicotyledons</taxon>
        <taxon>Gunneridae</taxon>
        <taxon>Pentapetalae</taxon>
        <taxon>rosids</taxon>
        <taxon>malvids</taxon>
        <taxon>Malvales</taxon>
        <taxon>Malvaceae</taxon>
        <taxon>Malvoideae</taxon>
        <taxon>Hibiscus</taxon>
    </lineage>
</organism>
<evidence type="ECO:0000313" key="1">
    <source>
        <dbReference type="EMBL" id="KAK8999420.1"/>
    </source>
</evidence>
<reference evidence="1 2" key="1">
    <citation type="journal article" date="2024" name="G3 (Bethesda)">
        <title>Genome assembly of Hibiscus sabdariffa L. provides insights into metabolisms of medicinal natural products.</title>
        <authorList>
            <person name="Kim T."/>
        </authorList>
    </citation>
    <scope>NUCLEOTIDE SEQUENCE [LARGE SCALE GENOMIC DNA]</scope>
    <source>
        <strain evidence="1">TK-2024</strain>
        <tissue evidence="1">Old leaves</tissue>
    </source>
</reference>
<comment type="caution">
    <text evidence="1">The sequence shown here is derived from an EMBL/GenBank/DDBJ whole genome shotgun (WGS) entry which is preliminary data.</text>
</comment>
<dbReference type="EMBL" id="JBBPBN010000040">
    <property type="protein sequence ID" value="KAK8999420.1"/>
    <property type="molecule type" value="Genomic_DNA"/>
</dbReference>
<gene>
    <name evidence="1" type="ORF">V6N11_070587</name>
</gene>
<dbReference type="Pfam" id="PF05056">
    <property type="entry name" value="DUF674"/>
    <property type="match status" value="2"/>
</dbReference>
<keyword evidence="2" id="KW-1185">Reference proteome</keyword>
<protein>
    <submittedName>
        <fullName evidence="1">Uncharacterized protein</fullName>
    </submittedName>
</protein>
<dbReference type="Proteomes" id="UP001396334">
    <property type="component" value="Unassembled WGS sequence"/>
</dbReference>
<dbReference type="PANTHER" id="PTHR33103">
    <property type="entry name" value="OS01G0153900 PROTEIN"/>
    <property type="match status" value="1"/>
</dbReference>
<dbReference type="PANTHER" id="PTHR33103:SF19">
    <property type="entry name" value="OS09G0544700 PROTEIN"/>
    <property type="match status" value="1"/>
</dbReference>
<accession>A0ABR2QFW2</accession>
<dbReference type="InterPro" id="IPR007750">
    <property type="entry name" value="DUF674"/>
</dbReference>
<evidence type="ECO:0000313" key="2">
    <source>
        <dbReference type="Proteomes" id="UP001396334"/>
    </source>
</evidence>
<sequence length="163" mass="17996">MGSPTICISLKLVIDSTSQKVVYAQAGKDFVDFLFNILSLPVGSVMRLVTRPRMVGCVANLFGSIGILDDPEELCMFCNNVMNRNVAWDSCVTYMIMDDLKVRHMSSSYITNLLKSFNVQVLEEKVIEMGLSQGIELVLASLQSETVLTDVFLGQKAGENDSE</sequence>
<proteinExistence type="predicted"/>
<name>A0ABR2QFW2_9ROSI</name>